<keyword evidence="5" id="KW-1185">Reference proteome</keyword>
<dbReference type="NCBIfam" id="TIGR00180">
    <property type="entry name" value="parB_part"/>
    <property type="match status" value="1"/>
</dbReference>
<dbReference type="GO" id="GO:0005694">
    <property type="term" value="C:chromosome"/>
    <property type="evidence" value="ECO:0007669"/>
    <property type="project" value="TreeGrafter"/>
</dbReference>
<dbReference type="PANTHER" id="PTHR33375">
    <property type="entry name" value="CHROMOSOME-PARTITIONING PROTEIN PARB-RELATED"/>
    <property type="match status" value="1"/>
</dbReference>
<feature type="domain" description="ParB-like N-terminal" evidence="3">
    <location>
        <begin position="5"/>
        <end position="101"/>
    </location>
</feature>
<dbReference type="SUPFAM" id="SSF109709">
    <property type="entry name" value="KorB DNA-binding domain-like"/>
    <property type="match status" value="1"/>
</dbReference>
<evidence type="ECO:0000313" key="5">
    <source>
        <dbReference type="Proteomes" id="UP001234585"/>
    </source>
</evidence>
<accession>A0AA50CSW1</accession>
<protein>
    <submittedName>
        <fullName evidence="4">ParB/RepB/Spo0J family partition protein</fullName>
    </submittedName>
</protein>
<dbReference type="Pfam" id="PF02195">
    <property type="entry name" value="ParB_N"/>
    <property type="match status" value="1"/>
</dbReference>
<dbReference type="InterPro" id="IPR004437">
    <property type="entry name" value="ParB/RepB/Spo0J"/>
</dbReference>
<dbReference type="Gene3D" id="3.90.1530.30">
    <property type="match status" value="1"/>
</dbReference>
<feature type="compositionally biased region" description="Acidic residues" evidence="2">
    <location>
        <begin position="375"/>
        <end position="397"/>
    </location>
</feature>
<dbReference type="Gene3D" id="1.10.10.2830">
    <property type="match status" value="1"/>
</dbReference>
<name>A0AA50CSW1_9HYPH</name>
<dbReference type="CDD" id="cd16406">
    <property type="entry name" value="ParB_N_like"/>
    <property type="match status" value="1"/>
</dbReference>
<dbReference type="Proteomes" id="UP001234585">
    <property type="component" value="Plasmid unnamed7"/>
</dbReference>
<gene>
    <name evidence="4" type="ORF">Q9313_28340</name>
</gene>
<dbReference type="SMART" id="SM00470">
    <property type="entry name" value="ParB"/>
    <property type="match status" value="1"/>
</dbReference>
<dbReference type="InterPro" id="IPR003115">
    <property type="entry name" value="ParB_N"/>
</dbReference>
<geneLocation type="plasmid" evidence="4 5">
    <name>unnamed7</name>
</geneLocation>
<dbReference type="InterPro" id="IPR036086">
    <property type="entry name" value="ParB/Sulfiredoxin_sf"/>
</dbReference>
<evidence type="ECO:0000256" key="1">
    <source>
        <dbReference type="ARBA" id="ARBA00006295"/>
    </source>
</evidence>
<dbReference type="GO" id="GO:0007059">
    <property type="term" value="P:chromosome segregation"/>
    <property type="evidence" value="ECO:0007669"/>
    <property type="project" value="TreeGrafter"/>
</dbReference>
<evidence type="ECO:0000259" key="3">
    <source>
        <dbReference type="SMART" id="SM00470"/>
    </source>
</evidence>
<evidence type="ECO:0000313" key="4">
    <source>
        <dbReference type="EMBL" id="WLS01424.1"/>
    </source>
</evidence>
<organism evidence="4 5">
    <name type="scientific">Shinella sumterensis</name>
    <dbReference type="NCBI Taxonomy" id="1967501"/>
    <lineage>
        <taxon>Bacteria</taxon>
        <taxon>Pseudomonadati</taxon>
        <taxon>Pseudomonadota</taxon>
        <taxon>Alphaproteobacteria</taxon>
        <taxon>Hyphomicrobiales</taxon>
        <taxon>Rhizobiaceae</taxon>
        <taxon>Shinella</taxon>
    </lineage>
</organism>
<feature type="region of interest" description="Disordered" evidence="2">
    <location>
        <begin position="375"/>
        <end position="414"/>
    </location>
</feature>
<dbReference type="PANTHER" id="PTHR33375:SF7">
    <property type="entry name" value="CHROMOSOME 2-PARTITIONING PROTEIN PARB-RELATED"/>
    <property type="match status" value="1"/>
</dbReference>
<dbReference type="GO" id="GO:0003677">
    <property type="term" value="F:DNA binding"/>
    <property type="evidence" value="ECO:0007669"/>
    <property type="project" value="InterPro"/>
</dbReference>
<dbReference type="RefSeq" id="WP_306041913.1">
    <property type="nucleotide sequence ID" value="NZ_CP132309.1"/>
</dbReference>
<dbReference type="SUPFAM" id="SSF110849">
    <property type="entry name" value="ParB/Sulfiredoxin"/>
    <property type="match status" value="1"/>
</dbReference>
<dbReference type="AlphaFoldDB" id="A0AA50CSW1"/>
<proteinExistence type="inferred from homology"/>
<dbReference type="InterPro" id="IPR050336">
    <property type="entry name" value="Chromosome_partition/occlusion"/>
</dbReference>
<evidence type="ECO:0000256" key="2">
    <source>
        <dbReference type="SAM" id="MobiDB-lite"/>
    </source>
</evidence>
<dbReference type="EMBL" id="CP132309">
    <property type="protein sequence ID" value="WLS01424.1"/>
    <property type="molecule type" value="Genomic_DNA"/>
</dbReference>
<keyword evidence="4" id="KW-0614">Plasmid</keyword>
<comment type="similarity">
    <text evidence="1">Belongs to the ParB family.</text>
</comment>
<reference evidence="4 5" key="1">
    <citation type="submission" date="2023-08" db="EMBL/GenBank/DDBJ databases">
        <title>Pathogen: clinical or host-associated sample.</title>
        <authorList>
            <person name="Hergert J."/>
            <person name="Casey R."/>
            <person name="Wagner J."/>
            <person name="Young E.L."/>
            <person name="Oakeson K.F."/>
        </authorList>
    </citation>
    <scope>NUCLEOTIDE SEQUENCE [LARGE SCALE GENOMIC DNA]</scope>
    <source>
        <strain evidence="4 5">1760953</strain>
        <plasmid evidence="4 5">unnamed7</plasmid>
    </source>
</reference>
<sequence>MTTTVIIELNKLDADPKNVRKTYSADSIAKFAANIEANGVLHNLLVRPGAKKGRYFVTAGERRRKALLLLVEQGKIEKNHPVECKVKTAEEATEISLSENVEREAMHPVDEYEAFSALADEGRSITDIAARFGVTEVIVRRRLALAKVSPKLLELYRAEKMTFEQLSAFTVSDDHERQEQVWDNLPHWDNEAYRIKSSLMTGEVAYTDRRVKLIGGLYDYEQAGGAVRRDLFGEPGEGYVLDVALLDRLAMERLEEVAAPYREKGWKWVETSFLRPDWIFNIPRVYPVEVEPTSEEQAEYQALHEEWDDLAELINSDMDDEKAGQRMDEISRRMDELSGKREIYQPDDMARSGVIVFINQSGNAQVDIGIVRAEDEDDAEEAEGEEDQDGTEDDGAETETGTGTEPVTDAAPKFAPSQSLIEVLTARKTTALRVELAHNPDVALAAVVHAMLLRISYGSGQTSVKSALQVSLTHERTEKWIKPPLECAASAAFENLQENYGHKIPGNPADLFDWCLEQSHEELMSLLAYAAAHSVNAIETKFSDRREGIAQADQLGRALKVDMTKWFETTADSYFNHVNRRGIEQAVLEAQGPEAALAVSAAGKKAEAVLIAERRIKGTGWLPVPVRIAADPNAEVEAEPFPMAAE</sequence>